<proteinExistence type="predicted"/>
<comment type="caution">
    <text evidence="1">The sequence shown here is derived from an EMBL/GenBank/DDBJ whole genome shotgun (WGS) entry which is preliminary data.</text>
</comment>
<feature type="non-terminal residue" evidence="1">
    <location>
        <position position="1"/>
    </location>
</feature>
<evidence type="ECO:0000313" key="1">
    <source>
        <dbReference type="EMBL" id="KAA6381438.1"/>
    </source>
</evidence>
<gene>
    <name evidence="1" type="ORF">EZS28_023033</name>
</gene>
<name>A0A5J4VFP1_9EUKA</name>
<sequence length="76" mass="8377">CGSPSQASEISSASSSLISSSELDMIASNQFSIGYERRFLVEDLIRFIALNCLSTGALESESVKHIFANFFMKCRF</sequence>
<dbReference type="EMBL" id="SNRW01007324">
    <property type="protein sequence ID" value="KAA6381438.1"/>
    <property type="molecule type" value="Genomic_DNA"/>
</dbReference>
<accession>A0A5J4VFP1</accession>
<protein>
    <submittedName>
        <fullName evidence="1">Uncharacterized protein</fullName>
    </submittedName>
</protein>
<organism evidence="1 2">
    <name type="scientific">Streblomastix strix</name>
    <dbReference type="NCBI Taxonomy" id="222440"/>
    <lineage>
        <taxon>Eukaryota</taxon>
        <taxon>Metamonada</taxon>
        <taxon>Preaxostyla</taxon>
        <taxon>Oxymonadida</taxon>
        <taxon>Streblomastigidae</taxon>
        <taxon>Streblomastix</taxon>
    </lineage>
</organism>
<dbReference type="AlphaFoldDB" id="A0A5J4VFP1"/>
<dbReference type="Proteomes" id="UP000324800">
    <property type="component" value="Unassembled WGS sequence"/>
</dbReference>
<reference evidence="1 2" key="1">
    <citation type="submission" date="2019-03" db="EMBL/GenBank/DDBJ databases">
        <title>Single cell metagenomics reveals metabolic interactions within the superorganism composed of flagellate Streblomastix strix and complex community of Bacteroidetes bacteria on its surface.</title>
        <authorList>
            <person name="Treitli S.C."/>
            <person name="Kolisko M."/>
            <person name="Husnik F."/>
            <person name="Keeling P."/>
            <person name="Hampl V."/>
        </authorList>
    </citation>
    <scope>NUCLEOTIDE SEQUENCE [LARGE SCALE GENOMIC DNA]</scope>
    <source>
        <strain evidence="1">ST1C</strain>
    </source>
</reference>
<evidence type="ECO:0000313" key="2">
    <source>
        <dbReference type="Proteomes" id="UP000324800"/>
    </source>
</evidence>